<feature type="region of interest" description="Disordered" evidence="5">
    <location>
        <begin position="1"/>
        <end position="21"/>
    </location>
</feature>
<evidence type="ECO:0000256" key="3">
    <source>
        <dbReference type="ARBA" id="ARBA00022980"/>
    </source>
</evidence>
<organism evidence="8">
    <name type="scientific">marine metagenome</name>
    <dbReference type="NCBI Taxonomy" id="408172"/>
    <lineage>
        <taxon>unclassified sequences</taxon>
        <taxon>metagenomes</taxon>
        <taxon>ecological metagenomes</taxon>
    </lineage>
</organism>
<keyword evidence="4" id="KW-0687">Ribonucleoprotein</keyword>
<dbReference type="GO" id="GO:0022625">
    <property type="term" value="C:cytosolic large ribosomal subunit"/>
    <property type="evidence" value="ECO:0007669"/>
    <property type="project" value="TreeGrafter"/>
</dbReference>
<dbReference type="Pfam" id="PF01386">
    <property type="entry name" value="Ribosomal_L25p"/>
    <property type="match status" value="1"/>
</dbReference>
<dbReference type="InterPro" id="IPR037121">
    <property type="entry name" value="Ribosomal_bL25_C"/>
</dbReference>
<feature type="compositionally biased region" description="Basic and acidic residues" evidence="5">
    <location>
        <begin position="223"/>
        <end position="243"/>
    </location>
</feature>
<name>A0A381N1B0_9ZZZZ</name>
<feature type="compositionally biased region" description="Acidic residues" evidence="5">
    <location>
        <begin position="196"/>
        <end position="222"/>
    </location>
</feature>
<dbReference type="GO" id="GO:0006412">
    <property type="term" value="P:translation"/>
    <property type="evidence" value="ECO:0007669"/>
    <property type="project" value="InterPro"/>
</dbReference>
<evidence type="ECO:0000256" key="2">
    <source>
        <dbReference type="ARBA" id="ARBA00022884"/>
    </source>
</evidence>
<gene>
    <name evidence="8" type="ORF">METZ01_LOCUS1215</name>
</gene>
<dbReference type="AlphaFoldDB" id="A0A381N1B0"/>
<evidence type="ECO:0000259" key="6">
    <source>
        <dbReference type="Pfam" id="PF01386"/>
    </source>
</evidence>
<dbReference type="InterPro" id="IPR001021">
    <property type="entry name" value="Ribosomal_bL25_long"/>
</dbReference>
<dbReference type="HAMAP" id="MF_01334">
    <property type="entry name" value="Ribosomal_bL25_CTC"/>
    <property type="match status" value="1"/>
</dbReference>
<protein>
    <submittedName>
        <fullName evidence="8">Uncharacterized protein</fullName>
    </submittedName>
</protein>
<keyword evidence="2" id="KW-0694">RNA-binding</keyword>
<dbReference type="InterPro" id="IPR020930">
    <property type="entry name" value="Ribosomal_uL5_bac-type"/>
</dbReference>
<dbReference type="HAMAP" id="MF_01336">
    <property type="entry name" value="Ribosomal_bL25"/>
    <property type="match status" value="1"/>
</dbReference>
<evidence type="ECO:0000313" key="8">
    <source>
        <dbReference type="EMBL" id="SUZ48361.1"/>
    </source>
</evidence>
<dbReference type="NCBIfam" id="NF004612">
    <property type="entry name" value="PRK05943.1"/>
    <property type="match status" value="1"/>
</dbReference>
<dbReference type="InterPro" id="IPR020055">
    <property type="entry name" value="Ribosomal_bL25_short"/>
</dbReference>
<evidence type="ECO:0000259" key="7">
    <source>
        <dbReference type="Pfam" id="PF14693"/>
    </source>
</evidence>
<dbReference type="NCBIfam" id="NF004130">
    <property type="entry name" value="PRK05618.1-5"/>
    <property type="match status" value="1"/>
</dbReference>
<dbReference type="InterPro" id="IPR020057">
    <property type="entry name" value="Ribosomal_bL25_b-dom"/>
</dbReference>
<dbReference type="InterPro" id="IPR029751">
    <property type="entry name" value="Ribosomal_L25_dom"/>
</dbReference>
<dbReference type="GO" id="GO:0008097">
    <property type="term" value="F:5S rRNA binding"/>
    <property type="evidence" value="ECO:0007669"/>
    <property type="project" value="InterPro"/>
</dbReference>
<dbReference type="GO" id="GO:0003735">
    <property type="term" value="F:structural constituent of ribosome"/>
    <property type="evidence" value="ECO:0007669"/>
    <property type="project" value="InterPro"/>
</dbReference>
<dbReference type="SUPFAM" id="SSF50715">
    <property type="entry name" value="Ribosomal protein L25-like"/>
    <property type="match status" value="1"/>
</dbReference>
<evidence type="ECO:0000256" key="4">
    <source>
        <dbReference type="ARBA" id="ARBA00023274"/>
    </source>
</evidence>
<proteinExistence type="inferred from homology"/>
<dbReference type="Pfam" id="PF14693">
    <property type="entry name" value="Ribosomal_TL5_C"/>
    <property type="match status" value="1"/>
</dbReference>
<feature type="region of interest" description="Disordered" evidence="5">
    <location>
        <begin position="196"/>
        <end position="243"/>
    </location>
</feature>
<dbReference type="EMBL" id="UINC01000065">
    <property type="protein sequence ID" value="SUZ48361.1"/>
    <property type="molecule type" value="Genomic_DNA"/>
</dbReference>
<keyword evidence="1" id="KW-0699">rRNA-binding</keyword>
<feature type="domain" description="Large ribosomal subunit protein bL25 L25" evidence="6">
    <location>
        <begin position="6"/>
        <end position="92"/>
    </location>
</feature>
<reference evidence="8" key="1">
    <citation type="submission" date="2018-05" db="EMBL/GenBank/DDBJ databases">
        <authorList>
            <person name="Lanie J.A."/>
            <person name="Ng W.-L."/>
            <person name="Kazmierczak K.M."/>
            <person name="Andrzejewski T.M."/>
            <person name="Davidsen T.M."/>
            <person name="Wayne K.J."/>
            <person name="Tettelin H."/>
            <person name="Glass J.I."/>
            <person name="Rusch D."/>
            <person name="Podicherti R."/>
            <person name="Tsui H.-C.T."/>
            <person name="Winkler M.E."/>
        </authorList>
    </citation>
    <scope>NUCLEOTIDE SEQUENCE</scope>
</reference>
<evidence type="ECO:0000256" key="1">
    <source>
        <dbReference type="ARBA" id="ARBA00022730"/>
    </source>
</evidence>
<keyword evidence="3" id="KW-0689">Ribosomal protein</keyword>
<dbReference type="PANTHER" id="PTHR33284:SF1">
    <property type="entry name" value="RIBOSOMAL PROTEIN L25_GLN-TRNA SYNTHETASE, ANTI-CODON-BINDING DOMAIN-CONTAINING PROTEIN"/>
    <property type="match status" value="1"/>
</dbReference>
<feature type="domain" description="Large ribosomal subunit protein bL25 beta" evidence="7">
    <location>
        <begin position="104"/>
        <end position="192"/>
    </location>
</feature>
<dbReference type="Gene3D" id="2.40.240.10">
    <property type="entry name" value="Ribosomal Protein L25, Chain P"/>
    <property type="match status" value="1"/>
</dbReference>
<dbReference type="CDD" id="cd00495">
    <property type="entry name" value="Ribosomal_L25_TL5_CTC"/>
    <property type="match status" value="1"/>
</dbReference>
<dbReference type="InterPro" id="IPR020056">
    <property type="entry name" value="Rbsml_bL25/Gln-tRNA_synth_N"/>
</dbReference>
<sequence length="243" mass="26319">MSITVNATLREDQGKGASRRLRKQEKVPGIIYGGTKGPVMLSLSIHEITHLTENEDTFTSVLDLVIDKNKEPVVVKNLQRHPAKNTVAHVDFLRVDAKHALITTTPLHFIGEEENEALRVGLVLNQFVVSVEISCLPKDLPHGIDVDVSSLALGEHLSLTDLVLPEGVTITSLQHEDVEAHDQTICSVTEPKIIIEEEIEEPVDGELEGEEGAEGVEGAEGDEGAKDEGESKGDEAKDGDSKS</sequence>
<evidence type="ECO:0000256" key="5">
    <source>
        <dbReference type="SAM" id="MobiDB-lite"/>
    </source>
</evidence>
<dbReference type="PANTHER" id="PTHR33284">
    <property type="entry name" value="RIBOSOMAL PROTEIN L25/GLN-TRNA SYNTHETASE, ANTI-CODON-BINDING DOMAIN-CONTAINING PROTEIN"/>
    <property type="match status" value="1"/>
</dbReference>
<dbReference type="InterPro" id="IPR011035">
    <property type="entry name" value="Ribosomal_bL25/Gln-tRNA_synth"/>
</dbReference>
<accession>A0A381N1B0</accession>
<dbReference type="NCBIfam" id="TIGR00731">
    <property type="entry name" value="bL25_bact_ctc"/>
    <property type="match status" value="1"/>
</dbReference>
<dbReference type="Gene3D" id="2.170.120.20">
    <property type="entry name" value="Ribosomal protein L25, beta domain"/>
    <property type="match status" value="1"/>
</dbReference>